<comment type="caution">
    <text evidence="1">The sequence shown here is derived from an EMBL/GenBank/DDBJ whole genome shotgun (WGS) entry which is preliminary data.</text>
</comment>
<proteinExistence type="predicted"/>
<protein>
    <submittedName>
        <fullName evidence="1">Uncharacterized protein</fullName>
    </submittedName>
</protein>
<reference evidence="1 2" key="1">
    <citation type="submission" date="2013-01" db="EMBL/GenBank/DDBJ databases">
        <authorList>
            <person name="Harkins D.M."/>
            <person name="Durkin A.S."/>
            <person name="Brinkac L.M."/>
            <person name="Haft D.H."/>
            <person name="Selengut J.D."/>
            <person name="Sanka R."/>
            <person name="DePew J."/>
            <person name="Purushe J."/>
            <person name="Tulsiani S.M."/>
            <person name="Graham G.C."/>
            <person name="Burns M.-A."/>
            <person name="Dohnt M.F."/>
            <person name="Smythe L.D."/>
            <person name="McKay D.B."/>
            <person name="Craig S.B."/>
            <person name="Vinetz J.M."/>
            <person name="Sutton G.G."/>
            <person name="Nierman W.C."/>
            <person name="Fouts D.E."/>
        </authorList>
    </citation>
    <scope>NUCLEOTIDE SEQUENCE [LARGE SCALE GENOMIC DNA]</scope>
    <source>
        <strain evidence="1 2">LT2156</strain>
    </source>
</reference>
<dbReference type="Proteomes" id="UP000012089">
    <property type="component" value="Unassembled WGS sequence"/>
</dbReference>
<dbReference type="EMBL" id="AFMF02000036">
    <property type="protein sequence ID" value="EMM94283.1"/>
    <property type="molecule type" value="Genomic_DNA"/>
</dbReference>
<name>M6HAD9_LEPIR</name>
<evidence type="ECO:0000313" key="1">
    <source>
        <dbReference type="EMBL" id="EMM94283.1"/>
    </source>
</evidence>
<dbReference type="AlphaFoldDB" id="M6HAD9"/>
<sequence length="71" mass="8284">MFYGQIADPELFKKKVKEFENKAYLLRGVDTSSITKSLEELFWENKKRAEGTWKDMKEQFTQGNAIDTTSS</sequence>
<gene>
    <name evidence="1" type="ORF">LEP1GSC158_0603</name>
</gene>
<organism evidence="1 2">
    <name type="scientific">Leptospira interrogans serovar Zanoni str. LT2156</name>
    <dbReference type="NCBI Taxonomy" id="1001601"/>
    <lineage>
        <taxon>Bacteria</taxon>
        <taxon>Pseudomonadati</taxon>
        <taxon>Spirochaetota</taxon>
        <taxon>Spirochaetia</taxon>
        <taxon>Leptospirales</taxon>
        <taxon>Leptospiraceae</taxon>
        <taxon>Leptospira</taxon>
    </lineage>
</organism>
<evidence type="ECO:0000313" key="2">
    <source>
        <dbReference type="Proteomes" id="UP000012089"/>
    </source>
</evidence>
<accession>M6HAD9</accession>